<dbReference type="Proteomes" id="UP000314294">
    <property type="component" value="Unassembled WGS sequence"/>
</dbReference>
<evidence type="ECO:0000256" key="1">
    <source>
        <dbReference type="SAM" id="MobiDB-lite"/>
    </source>
</evidence>
<organism evidence="2 3">
    <name type="scientific">Liparis tanakae</name>
    <name type="common">Tanaka's snailfish</name>
    <dbReference type="NCBI Taxonomy" id="230148"/>
    <lineage>
        <taxon>Eukaryota</taxon>
        <taxon>Metazoa</taxon>
        <taxon>Chordata</taxon>
        <taxon>Craniata</taxon>
        <taxon>Vertebrata</taxon>
        <taxon>Euteleostomi</taxon>
        <taxon>Actinopterygii</taxon>
        <taxon>Neopterygii</taxon>
        <taxon>Teleostei</taxon>
        <taxon>Neoteleostei</taxon>
        <taxon>Acanthomorphata</taxon>
        <taxon>Eupercaria</taxon>
        <taxon>Perciformes</taxon>
        <taxon>Cottioidei</taxon>
        <taxon>Cottales</taxon>
        <taxon>Liparidae</taxon>
        <taxon>Liparis</taxon>
    </lineage>
</organism>
<evidence type="ECO:0000313" key="3">
    <source>
        <dbReference type="Proteomes" id="UP000314294"/>
    </source>
</evidence>
<sequence length="59" mass="6394">MAQKPKSFKAQGEKEEMSGGRMLGNQAADDARVASIDKKIGRSRISRVQLDSSTGGREQ</sequence>
<dbReference type="EMBL" id="SRLO01000320">
    <property type="protein sequence ID" value="TNN61196.1"/>
    <property type="molecule type" value="Genomic_DNA"/>
</dbReference>
<feature type="compositionally biased region" description="Polar residues" evidence="1">
    <location>
        <begin position="49"/>
        <end position="59"/>
    </location>
</feature>
<reference evidence="2 3" key="1">
    <citation type="submission" date="2019-03" db="EMBL/GenBank/DDBJ databases">
        <title>First draft genome of Liparis tanakae, snailfish: a comprehensive survey of snailfish specific genes.</title>
        <authorList>
            <person name="Kim W."/>
            <person name="Song I."/>
            <person name="Jeong J.-H."/>
            <person name="Kim D."/>
            <person name="Kim S."/>
            <person name="Ryu S."/>
            <person name="Song J.Y."/>
            <person name="Lee S.K."/>
        </authorList>
    </citation>
    <scope>NUCLEOTIDE SEQUENCE [LARGE SCALE GENOMIC DNA]</scope>
    <source>
        <tissue evidence="2">Muscle</tissue>
    </source>
</reference>
<name>A0A4Z2H634_9TELE</name>
<gene>
    <name evidence="2" type="ORF">EYF80_028581</name>
</gene>
<feature type="compositionally biased region" description="Basic and acidic residues" evidence="1">
    <location>
        <begin position="29"/>
        <end position="40"/>
    </location>
</feature>
<protein>
    <submittedName>
        <fullName evidence="2">Uncharacterized protein</fullName>
    </submittedName>
</protein>
<feature type="region of interest" description="Disordered" evidence="1">
    <location>
        <begin position="1"/>
        <end position="59"/>
    </location>
</feature>
<comment type="caution">
    <text evidence="2">The sequence shown here is derived from an EMBL/GenBank/DDBJ whole genome shotgun (WGS) entry which is preliminary data.</text>
</comment>
<dbReference type="AlphaFoldDB" id="A0A4Z2H634"/>
<evidence type="ECO:0000313" key="2">
    <source>
        <dbReference type="EMBL" id="TNN61196.1"/>
    </source>
</evidence>
<keyword evidence="3" id="KW-1185">Reference proteome</keyword>
<accession>A0A4Z2H634</accession>
<proteinExistence type="predicted"/>